<evidence type="ECO:0000256" key="2">
    <source>
        <dbReference type="ARBA" id="ARBA00022842"/>
    </source>
</evidence>
<gene>
    <name evidence="7" type="ORF">Sjap_002885</name>
</gene>
<keyword evidence="5" id="KW-1133">Transmembrane helix</keyword>
<evidence type="ECO:0000313" key="7">
    <source>
        <dbReference type="EMBL" id="KAK9155405.1"/>
    </source>
</evidence>
<proteinExistence type="predicted"/>
<keyword evidence="8" id="KW-1185">Reference proteome</keyword>
<dbReference type="GO" id="GO:0016114">
    <property type="term" value="P:terpenoid biosynthetic process"/>
    <property type="evidence" value="ECO:0007669"/>
    <property type="project" value="InterPro"/>
</dbReference>
<dbReference type="InterPro" id="IPR008949">
    <property type="entry name" value="Isoprenoid_synthase_dom_sf"/>
</dbReference>
<evidence type="ECO:0000256" key="1">
    <source>
        <dbReference type="ARBA" id="ARBA00022723"/>
    </source>
</evidence>
<protein>
    <recommendedName>
        <fullName evidence="6">Terpene synthase metal-binding domain-containing protein</fullName>
    </recommendedName>
</protein>
<dbReference type="GO" id="GO:0005506">
    <property type="term" value="F:iron ion binding"/>
    <property type="evidence" value="ECO:0007669"/>
    <property type="project" value="InterPro"/>
</dbReference>
<dbReference type="Gene3D" id="1.10.630.10">
    <property type="entry name" value="Cytochrome P450"/>
    <property type="match status" value="1"/>
</dbReference>
<dbReference type="PANTHER" id="PTHR31225:SF93">
    <property type="entry name" value="ALPHA-HUMULENE_(-)-(E)-BETA-CARYOPHYLLENE SYNTHASE"/>
    <property type="match status" value="1"/>
</dbReference>
<evidence type="ECO:0000256" key="4">
    <source>
        <dbReference type="SAM" id="MobiDB-lite"/>
    </source>
</evidence>
<keyword evidence="5" id="KW-0472">Membrane</keyword>
<feature type="domain" description="Terpene synthase metal-binding" evidence="6">
    <location>
        <begin position="49"/>
        <end position="81"/>
    </location>
</feature>
<dbReference type="GO" id="GO:0000287">
    <property type="term" value="F:magnesium ion binding"/>
    <property type="evidence" value="ECO:0007669"/>
    <property type="project" value="InterPro"/>
</dbReference>
<dbReference type="InterPro" id="IPR036396">
    <property type="entry name" value="Cyt_P450_sf"/>
</dbReference>
<dbReference type="EMBL" id="JBBNAE010000001">
    <property type="protein sequence ID" value="KAK9155405.1"/>
    <property type="molecule type" value="Genomic_DNA"/>
</dbReference>
<feature type="compositionally biased region" description="Low complexity" evidence="4">
    <location>
        <begin position="206"/>
        <end position="217"/>
    </location>
</feature>
<dbReference type="Proteomes" id="UP001417504">
    <property type="component" value="Unassembled WGS sequence"/>
</dbReference>
<comment type="caution">
    <text evidence="7">The sequence shown here is derived from an EMBL/GenBank/DDBJ whole genome shotgun (WGS) entry which is preliminary data.</text>
</comment>
<dbReference type="PANTHER" id="PTHR31225">
    <property type="entry name" value="OS04G0344100 PROTEIN-RELATED"/>
    <property type="match status" value="1"/>
</dbReference>
<organism evidence="7 8">
    <name type="scientific">Stephania japonica</name>
    <dbReference type="NCBI Taxonomy" id="461633"/>
    <lineage>
        <taxon>Eukaryota</taxon>
        <taxon>Viridiplantae</taxon>
        <taxon>Streptophyta</taxon>
        <taxon>Embryophyta</taxon>
        <taxon>Tracheophyta</taxon>
        <taxon>Spermatophyta</taxon>
        <taxon>Magnoliopsida</taxon>
        <taxon>Ranunculales</taxon>
        <taxon>Menispermaceae</taxon>
        <taxon>Menispermoideae</taxon>
        <taxon>Cissampelideae</taxon>
        <taxon>Stephania</taxon>
    </lineage>
</organism>
<keyword evidence="2" id="KW-0460">Magnesium</keyword>
<dbReference type="AlphaFoldDB" id="A0AAP0KNL6"/>
<reference evidence="7 8" key="1">
    <citation type="submission" date="2024-01" db="EMBL/GenBank/DDBJ databases">
        <title>Genome assemblies of Stephania.</title>
        <authorList>
            <person name="Yang L."/>
        </authorList>
    </citation>
    <scope>NUCLEOTIDE SEQUENCE [LARGE SCALE GENOMIC DNA]</scope>
    <source>
        <strain evidence="7">QJT</strain>
        <tissue evidence="7">Leaf</tissue>
    </source>
</reference>
<keyword evidence="5" id="KW-0812">Transmembrane</keyword>
<keyword evidence="1" id="KW-0479">Metal-binding</keyword>
<dbReference type="GO" id="GO:0044550">
    <property type="term" value="P:secondary metabolite biosynthetic process"/>
    <property type="evidence" value="ECO:0007669"/>
    <property type="project" value="UniProtKB-ARBA"/>
</dbReference>
<dbReference type="InterPro" id="IPR005630">
    <property type="entry name" value="Terpene_synthase_metal-bd"/>
</dbReference>
<dbReference type="Pfam" id="PF03936">
    <property type="entry name" value="Terpene_synth_C"/>
    <property type="match status" value="1"/>
</dbReference>
<evidence type="ECO:0000256" key="5">
    <source>
        <dbReference type="SAM" id="Phobius"/>
    </source>
</evidence>
<dbReference type="GO" id="GO:0020037">
    <property type="term" value="F:heme binding"/>
    <property type="evidence" value="ECO:0007669"/>
    <property type="project" value="InterPro"/>
</dbReference>
<dbReference type="Gene3D" id="1.10.600.10">
    <property type="entry name" value="Farnesyl Diphosphate Synthase"/>
    <property type="match status" value="1"/>
</dbReference>
<feature type="transmembrane region" description="Helical" evidence="5">
    <location>
        <begin position="127"/>
        <end position="147"/>
    </location>
</feature>
<dbReference type="GO" id="GO:0010333">
    <property type="term" value="F:terpene synthase activity"/>
    <property type="evidence" value="ECO:0007669"/>
    <property type="project" value="InterPro"/>
</dbReference>
<accession>A0AAP0KNL6</accession>
<evidence type="ECO:0000259" key="6">
    <source>
        <dbReference type="Pfam" id="PF03936"/>
    </source>
</evidence>
<sequence>MTICTLENPSMNPVYYGFNVFYKFKDNDNGDFKSDLCDDVKGMLSLWWKDLDFASKLPFARDRFGECYFWIVGVYFEPSYSGVGDDRASEEIRRNVGKKGKVEESDLEQLHYLKMVVKETLRVYESLVLVLIFCFIACVDVVVRFAGKCPHRPRHRQTTMTGTLSRIPPNSYVGPTAFRVVENSFIMRKRVVISCDMCGGASPKTTTAGGATGRTMTSEGCRNLT</sequence>
<name>A0AAP0KNL6_9MAGN</name>
<dbReference type="SUPFAM" id="SSF48264">
    <property type="entry name" value="Cytochrome P450"/>
    <property type="match status" value="1"/>
</dbReference>
<evidence type="ECO:0000313" key="8">
    <source>
        <dbReference type="Proteomes" id="UP001417504"/>
    </source>
</evidence>
<dbReference type="GO" id="GO:0004497">
    <property type="term" value="F:monooxygenase activity"/>
    <property type="evidence" value="ECO:0007669"/>
    <property type="project" value="InterPro"/>
</dbReference>
<dbReference type="InterPro" id="IPR001128">
    <property type="entry name" value="Cyt_P450"/>
</dbReference>
<dbReference type="InterPro" id="IPR050148">
    <property type="entry name" value="Terpene_synthase-like"/>
</dbReference>
<dbReference type="Pfam" id="PF00067">
    <property type="entry name" value="p450"/>
    <property type="match status" value="1"/>
</dbReference>
<keyword evidence="3" id="KW-0456">Lyase</keyword>
<evidence type="ECO:0000256" key="3">
    <source>
        <dbReference type="ARBA" id="ARBA00023239"/>
    </source>
</evidence>
<feature type="region of interest" description="Disordered" evidence="4">
    <location>
        <begin position="206"/>
        <end position="225"/>
    </location>
</feature>
<dbReference type="GO" id="GO:0016705">
    <property type="term" value="F:oxidoreductase activity, acting on paired donors, with incorporation or reduction of molecular oxygen"/>
    <property type="evidence" value="ECO:0007669"/>
    <property type="project" value="InterPro"/>
</dbReference>
<dbReference type="SUPFAM" id="SSF48576">
    <property type="entry name" value="Terpenoid synthases"/>
    <property type="match status" value="1"/>
</dbReference>